<dbReference type="AlphaFoldDB" id="A0A1I5V222"/>
<dbReference type="CDD" id="cd00143">
    <property type="entry name" value="PP2Cc"/>
    <property type="match status" value="1"/>
</dbReference>
<sequence>MKVKACIYTDAGKKRTVNQDSSLIKVASAGKIGRISFIAVCDGMGGLSKGEVASCKAIRTLENWFYEELPLMLGIDQDKLWDAIEISWRRLLANINRDIRRYGKHRGIKLGTTLTALLQIGRKYMLMNIGDSRIYFVSRRDVQKITHDQSLAQDKIDRGVITENEAAQSHDSNVLLKCLGQGSGSEPQIMRGEIRMSTTVVACSDGFWKTISEKEIFRALCPQMCVTSEDMLDECKKLTKTAMDRKEQDNITVASLCLEY</sequence>
<dbReference type="Gene3D" id="3.60.40.10">
    <property type="entry name" value="PPM-type phosphatase domain"/>
    <property type="match status" value="1"/>
</dbReference>
<gene>
    <name evidence="2" type="ORF">SAMN04487928_11525</name>
</gene>
<dbReference type="PANTHER" id="PTHR47992">
    <property type="entry name" value="PROTEIN PHOSPHATASE"/>
    <property type="match status" value="1"/>
</dbReference>
<dbReference type="PROSITE" id="PS51746">
    <property type="entry name" value="PPM_2"/>
    <property type="match status" value="1"/>
</dbReference>
<dbReference type="InterPro" id="IPR015655">
    <property type="entry name" value="PP2C"/>
</dbReference>
<reference evidence="3" key="1">
    <citation type="submission" date="2016-10" db="EMBL/GenBank/DDBJ databases">
        <authorList>
            <person name="Varghese N."/>
            <person name="Submissions S."/>
        </authorList>
    </citation>
    <scope>NUCLEOTIDE SEQUENCE [LARGE SCALE GENOMIC DNA]</scope>
    <source>
        <strain evidence="3">P18</strain>
    </source>
</reference>
<keyword evidence="3" id="KW-1185">Reference proteome</keyword>
<evidence type="ECO:0000313" key="2">
    <source>
        <dbReference type="EMBL" id="SFQ00996.1"/>
    </source>
</evidence>
<dbReference type="SUPFAM" id="SSF81606">
    <property type="entry name" value="PP2C-like"/>
    <property type="match status" value="1"/>
</dbReference>
<evidence type="ECO:0000259" key="1">
    <source>
        <dbReference type="PROSITE" id="PS51746"/>
    </source>
</evidence>
<dbReference type="SMART" id="SM00332">
    <property type="entry name" value="PP2Cc"/>
    <property type="match status" value="1"/>
</dbReference>
<dbReference type="Proteomes" id="UP000182624">
    <property type="component" value="Unassembled WGS sequence"/>
</dbReference>
<name>A0A1I5V222_9FIRM</name>
<feature type="domain" description="PPM-type phosphatase" evidence="1">
    <location>
        <begin position="4"/>
        <end position="258"/>
    </location>
</feature>
<dbReference type="OrthoDB" id="9801841at2"/>
<dbReference type="EMBL" id="FOXO01000015">
    <property type="protein sequence ID" value="SFQ00996.1"/>
    <property type="molecule type" value="Genomic_DNA"/>
</dbReference>
<dbReference type="InterPro" id="IPR001932">
    <property type="entry name" value="PPM-type_phosphatase-like_dom"/>
</dbReference>
<accession>A0A1I5V222</accession>
<proteinExistence type="predicted"/>
<dbReference type="SMART" id="SM00331">
    <property type="entry name" value="PP2C_SIG"/>
    <property type="match status" value="1"/>
</dbReference>
<dbReference type="GO" id="GO:0004722">
    <property type="term" value="F:protein serine/threonine phosphatase activity"/>
    <property type="evidence" value="ECO:0007669"/>
    <property type="project" value="InterPro"/>
</dbReference>
<dbReference type="Pfam" id="PF13672">
    <property type="entry name" value="PP2C_2"/>
    <property type="match status" value="1"/>
</dbReference>
<protein>
    <submittedName>
        <fullName evidence="2">Serine/threonine protein phosphatase PrpC</fullName>
    </submittedName>
</protein>
<dbReference type="InterPro" id="IPR036457">
    <property type="entry name" value="PPM-type-like_dom_sf"/>
</dbReference>
<evidence type="ECO:0000313" key="3">
    <source>
        <dbReference type="Proteomes" id="UP000182624"/>
    </source>
</evidence>
<organism evidence="2 3">
    <name type="scientific">Butyrivibrio proteoclasticus</name>
    <dbReference type="NCBI Taxonomy" id="43305"/>
    <lineage>
        <taxon>Bacteria</taxon>
        <taxon>Bacillati</taxon>
        <taxon>Bacillota</taxon>
        <taxon>Clostridia</taxon>
        <taxon>Lachnospirales</taxon>
        <taxon>Lachnospiraceae</taxon>
        <taxon>Butyrivibrio</taxon>
    </lineage>
</organism>
<dbReference type="RefSeq" id="WP_074888325.1">
    <property type="nucleotide sequence ID" value="NZ_FOXO01000015.1"/>
</dbReference>